<feature type="domain" description="HTH lacI-type" evidence="5">
    <location>
        <begin position="2"/>
        <end position="56"/>
    </location>
</feature>
<dbReference type="CDD" id="cd01392">
    <property type="entry name" value="HTH_LacI"/>
    <property type="match status" value="1"/>
</dbReference>
<gene>
    <name evidence="6" type="ordered locus">Hore_19800</name>
</gene>
<dbReference type="Pfam" id="PF13377">
    <property type="entry name" value="Peripla_BP_3"/>
    <property type="match status" value="1"/>
</dbReference>
<dbReference type="SMART" id="SM00354">
    <property type="entry name" value="HTH_LACI"/>
    <property type="match status" value="1"/>
</dbReference>
<dbReference type="PROSITE" id="PS00356">
    <property type="entry name" value="HTH_LACI_1"/>
    <property type="match status" value="1"/>
</dbReference>
<name>B8CZK8_HALOH</name>
<keyword evidence="4" id="KW-0804">Transcription</keyword>
<dbReference type="OrthoDB" id="9789891at2"/>
<dbReference type="AlphaFoldDB" id="B8CZK8"/>
<evidence type="ECO:0000256" key="4">
    <source>
        <dbReference type="ARBA" id="ARBA00023163"/>
    </source>
</evidence>
<dbReference type="PANTHER" id="PTHR30146">
    <property type="entry name" value="LACI-RELATED TRANSCRIPTIONAL REPRESSOR"/>
    <property type="match status" value="1"/>
</dbReference>
<dbReference type="KEGG" id="hor:Hore_19800"/>
<dbReference type="Pfam" id="PF00356">
    <property type="entry name" value="LacI"/>
    <property type="match status" value="1"/>
</dbReference>
<organism evidence="6 7">
    <name type="scientific">Halothermothrix orenii (strain H 168 / OCM 544 / DSM 9562)</name>
    <dbReference type="NCBI Taxonomy" id="373903"/>
    <lineage>
        <taxon>Bacteria</taxon>
        <taxon>Bacillati</taxon>
        <taxon>Bacillota</taxon>
        <taxon>Clostridia</taxon>
        <taxon>Halanaerobiales</taxon>
        <taxon>Halothermotrichaceae</taxon>
        <taxon>Halothermothrix</taxon>
    </lineage>
</organism>
<dbReference type="InterPro" id="IPR028082">
    <property type="entry name" value="Peripla_BP_I"/>
</dbReference>
<dbReference type="InterPro" id="IPR046335">
    <property type="entry name" value="LacI/GalR-like_sensor"/>
</dbReference>
<dbReference type="Gene3D" id="1.10.260.40">
    <property type="entry name" value="lambda repressor-like DNA-binding domains"/>
    <property type="match status" value="1"/>
</dbReference>
<evidence type="ECO:0000256" key="1">
    <source>
        <dbReference type="ARBA" id="ARBA00022491"/>
    </source>
</evidence>
<keyword evidence="2" id="KW-0805">Transcription regulation</keyword>
<dbReference type="PRINTS" id="PR00036">
    <property type="entry name" value="HTHLACI"/>
</dbReference>
<keyword evidence="7" id="KW-1185">Reference proteome</keyword>
<dbReference type="RefSeq" id="WP_015923696.1">
    <property type="nucleotide sequence ID" value="NC_011899.1"/>
</dbReference>
<dbReference type="InterPro" id="IPR010982">
    <property type="entry name" value="Lambda_DNA-bd_dom_sf"/>
</dbReference>
<dbReference type="Gene3D" id="3.40.50.2300">
    <property type="match status" value="2"/>
</dbReference>
<dbReference type="STRING" id="373903.Hore_19800"/>
<evidence type="ECO:0000259" key="5">
    <source>
        <dbReference type="PROSITE" id="PS50932"/>
    </source>
</evidence>
<evidence type="ECO:0000313" key="7">
    <source>
        <dbReference type="Proteomes" id="UP000000719"/>
    </source>
</evidence>
<dbReference type="HOGENOM" id="CLU_037628_6_2_9"/>
<dbReference type="GO" id="GO:0000976">
    <property type="term" value="F:transcription cis-regulatory region binding"/>
    <property type="evidence" value="ECO:0007669"/>
    <property type="project" value="TreeGrafter"/>
</dbReference>
<dbReference type="PROSITE" id="PS50932">
    <property type="entry name" value="HTH_LACI_2"/>
    <property type="match status" value="1"/>
</dbReference>
<accession>B8CZK8</accession>
<proteinExistence type="predicted"/>
<dbReference type="SUPFAM" id="SSF53822">
    <property type="entry name" value="Periplasmic binding protein-like I"/>
    <property type="match status" value="1"/>
</dbReference>
<dbReference type="CDD" id="cd06267">
    <property type="entry name" value="PBP1_LacI_sugar_binding-like"/>
    <property type="match status" value="1"/>
</dbReference>
<reference evidence="6 7" key="1">
    <citation type="journal article" date="2009" name="PLoS ONE">
        <title>Genome analysis of the anaerobic thermohalophilic bacterium Halothermothrix orenii.</title>
        <authorList>
            <person name="Mavromatis K."/>
            <person name="Ivanova N."/>
            <person name="Anderson I."/>
            <person name="Lykidis A."/>
            <person name="Hooper S.D."/>
            <person name="Sun H."/>
            <person name="Kunin V."/>
            <person name="Lapidus A."/>
            <person name="Hugenholtz P."/>
            <person name="Patel B."/>
            <person name="Kyrpides N.C."/>
        </authorList>
    </citation>
    <scope>NUCLEOTIDE SEQUENCE [LARGE SCALE GENOMIC DNA]</scope>
    <source>
        <strain evidence="7">H 168 / OCM 544 / DSM 9562</strain>
    </source>
</reference>
<dbReference type="InterPro" id="IPR000843">
    <property type="entry name" value="HTH_LacI"/>
</dbReference>
<dbReference type="EMBL" id="CP001098">
    <property type="protein sequence ID" value="ACL70727.1"/>
    <property type="molecule type" value="Genomic_DNA"/>
</dbReference>
<evidence type="ECO:0000313" key="6">
    <source>
        <dbReference type="EMBL" id="ACL70727.1"/>
    </source>
</evidence>
<dbReference type="eggNOG" id="COG1609">
    <property type="taxonomic scope" value="Bacteria"/>
</dbReference>
<keyword evidence="3" id="KW-0238">DNA-binding</keyword>
<protein>
    <submittedName>
        <fullName evidence="6">Transcriptional regulator, LacI family</fullName>
    </submittedName>
</protein>
<keyword evidence="1" id="KW-0678">Repressor</keyword>
<evidence type="ECO:0000256" key="3">
    <source>
        <dbReference type="ARBA" id="ARBA00023125"/>
    </source>
</evidence>
<dbReference type="PANTHER" id="PTHR30146:SF148">
    <property type="entry name" value="HTH-TYPE TRANSCRIPTIONAL REPRESSOR PURR-RELATED"/>
    <property type="match status" value="1"/>
</dbReference>
<sequence>MATIKDIAKLAGVSVTTVSKVINNYPDISDKTKEKVIKIMEQQNYRPNAIARSLSTSRSRSIGVFFTDHLNSGLRHPFFRDIIYGIEKTFFRKGYDLILFAHQWGDRFSYTEKCKSRHVDGAILMGMPRTDPNLDKLVNSNIPTVFIDLDIVGKNATYVISDNVQGAKQAVNYLYSLGHIKIGMIMGQRITKPAQDRLIGFQEELTNLGLEYNPEWIIEAEFGEEGGYQAMKRIITQEIRPSAVFCQGDEMAIGAINAIKEHGYNVPQDFSIVGFDNIEISSYVSPGLTTIHQDKLTMGKKAASILLEMINNPNKTFSPVVLPTKLIERESCRKIG</sequence>
<evidence type="ECO:0000256" key="2">
    <source>
        <dbReference type="ARBA" id="ARBA00023015"/>
    </source>
</evidence>
<dbReference type="GO" id="GO:0003700">
    <property type="term" value="F:DNA-binding transcription factor activity"/>
    <property type="evidence" value="ECO:0007669"/>
    <property type="project" value="TreeGrafter"/>
</dbReference>
<dbReference type="SUPFAM" id="SSF47413">
    <property type="entry name" value="lambda repressor-like DNA-binding domains"/>
    <property type="match status" value="1"/>
</dbReference>
<dbReference type="Proteomes" id="UP000000719">
    <property type="component" value="Chromosome"/>
</dbReference>